<feature type="domain" description="GHMP kinase N-terminal" evidence="7">
    <location>
        <begin position="87"/>
        <end position="174"/>
    </location>
</feature>
<dbReference type="InterPro" id="IPR036554">
    <property type="entry name" value="GHMP_kinase_C_sf"/>
</dbReference>
<dbReference type="InterPro" id="IPR035102">
    <property type="entry name" value="Phosphomevalonate_kinase"/>
</dbReference>
<dbReference type="SUPFAM" id="SSF55060">
    <property type="entry name" value="GHMP Kinase, C-terminal domain"/>
    <property type="match status" value="1"/>
</dbReference>
<evidence type="ECO:0000259" key="7">
    <source>
        <dbReference type="Pfam" id="PF00288"/>
    </source>
</evidence>
<dbReference type="EMBL" id="CP121252">
    <property type="protein sequence ID" value="WFP16254.1"/>
    <property type="molecule type" value="Genomic_DNA"/>
</dbReference>
<reference evidence="9 10" key="1">
    <citation type="submission" date="2023-04" db="EMBL/GenBank/DDBJ databases">
        <title>Funneling lignin-derived compounds into biodiesel using alkali-halophilic Citricoccus sp. P2.</title>
        <authorList>
            <person name="Luo C.-B."/>
        </authorList>
    </citation>
    <scope>NUCLEOTIDE SEQUENCE [LARGE SCALE GENOMIC DNA]</scope>
    <source>
        <strain evidence="9 10">P2</strain>
    </source>
</reference>
<dbReference type="GO" id="GO:0004631">
    <property type="term" value="F:phosphomevalonate kinase activity"/>
    <property type="evidence" value="ECO:0007669"/>
    <property type="project" value="UniProtKB-EC"/>
</dbReference>
<evidence type="ECO:0000259" key="8">
    <source>
        <dbReference type="Pfam" id="PF08544"/>
    </source>
</evidence>
<gene>
    <name evidence="9" type="ORF">P8192_12825</name>
</gene>
<feature type="domain" description="GHMP kinase C-terminal" evidence="8">
    <location>
        <begin position="271"/>
        <end position="344"/>
    </location>
</feature>
<keyword evidence="3 9" id="KW-0808">Transferase</keyword>
<dbReference type="Gene3D" id="3.30.70.890">
    <property type="entry name" value="GHMP kinase, C-terminal domain"/>
    <property type="match status" value="1"/>
</dbReference>
<evidence type="ECO:0000256" key="6">
    <source>
        <dbReference type="ARBA" id="ARBA00022840"/>
    </source>
</evidence>
<evidence type="ECO:0000256" key="1">
    <source>
        <dbReference type="ARBA" id="ARBA00005017"/>
    </source>
</evidence>
<dbReference type="SUPFAM" id="SSF54211">
    <property type="entry name" value="Ribosomal protein S5 domain 2-like"/>
    <property type="match status" value="1"/>
</dbReference>
<dbReference type="InterPro" id="IPR006204">
    <property type="entry name" value="GHMP_kinase_N_dom"/>
</dbReference>
<dbReference type="InterPro" id="IPR013750">
    <property type="entry name" value="GHMP_kinase_C_dom"/>
</dbReference>
<sequence length="363" mass="38341">MIVTRAPGKLYIAGEYAVVEPGQSAVVVAVDRYITITLNESASSEDSGRVHSSEYGRLPVVWRRDEATGEIVVEHHPYDFVTSAITTCERLRAERGIAPRYFDLHIDSELDDADGLKFGLGSSGAVVAATVSAIAEFYGLGLSDDERFRLSLLATVAISPRSSGGDIAASTFGGWLGYASPDRAALRTALAAGTVTEALVHPGWDPHRVQRLNTPTSVRLRVGWTGSPASTEALVGSVKHHSPQDAPGYGRFLAASSAMVAGLIDAVNDDDAEKISALIRTARVLLRGLHETTGITIETGTLRRLCEIAEDHGAAAKPSGAGGGDCGIVLVPADSDPAALFGAWSLEGIRPLDLTVTTERRTR</sequence>
<dbReference type="InterPro" id="IPR005917">
    <property type="entry name" value="Pmev_kinase_bact"/>
</dbReference>
<dbReference type="InterPro" id="IPR020568">
    <property type="entry name" value="Ribosomal_Su5_D2-typ_SF"/>
</dbReference>
<dbReference type="Proteomes" id="UP001219037">
    <property type="component" value="Chromosome"/>
</dbReference>
<evidence type="ECO:0000313" key="9">
    <source>
        <dbReference type="EMBL" id="WFP16254.1"/>
    </source>
</evidence>
<evidence type="ECO:0000256" key="5">
    <source>
        <dbReference type="ARBA" id="ARBA00022777"/>
    </source>
</evidence>
<evidence type="ECO:0000256" key="2">
    <source>
        <dbReference type="ARBA" id="ARBA00012958"/>
    </source>
</evidence>
<protein>
    <recommendedName>
        <fullName evidence="2">phosphomevalonate kinase</fullName>
        <ecNumber evidence="2">2.7.4.2</ecNumber>
    </recommendedName>
</protein>
<keyword evidence="6" id="KW-0067">ATP-binding</keyword>
<dbReference type="NCBIfam" id="TIGR01220">
    <property type="entry name" value="Pmev_kin_Gr_pos"/>
    <property type="match status" value="1"/>
</dbReference>
<keyword evidence="10" id="KW-1185">Reference proteome</keyword>
<dbReference type="Pfam" id="PF08544">
    <property type="entry name" value="GHMP_kinases_C"/>
    <property type="match status" value="1"/>
</dbReference>
<dbReference type="PANTHER" id="PTHR31814">
    <property type="match status" value="1"/>
</dbReference>
<evidence type="ECO:0000313" key="10">
    <source>
        <dbReference type="Proteomes" id="UP001219037"/>
    </source>
</evidence>
<evidence type="ECO:0000256" key="4">
    <source>
        <dbReference type="ARBA" id="ARBA00022741"/>
    </source>
</evidence>
<evidence type="ECO:0000256" key="3">
    <source>
        <dbReference type="ARBA" id="ARBA00022679"/>
    </source>
</evidence>
<dbReference type="Pfam" id="PF00288">
    <property type="entry name" value="GHMP_kinases_N"/>
    <property type="match status" value="1"/>
</dbReference>
<dbReference type="PANTHER" id="PTHR31814:SF2">
    <property type="entry name" value="PHOSPHOMEVALONATE KINASE"/>
    <property type="match status" value="1"/>
</dbReference>
<dbReference type="EC" id="2.7.4.2" evidence="2"/>
<keyword evidence="5 9" id="KW-0418">Kinase</keyword>
<accession>A0ABY8H536</accession>
<dbReference type="RefSeq" id="WP_278157407.1">
    <property type="nucleotide sequence ID" value="NZ_CP121252.1"/>
</dbReference>
<dbReference type="InterPro" id="IPR014721">
    <property type="entry name" value="Ribsml_uS5_D2-typ_fold_subgr"/>
</dbReference>
<organism evidence="9 10">
    <name type="scientific">Citricoccus muralis</name>
    <dbReference type="NCBI Taxonomy" id="169134"/>
    <lineage>
        <taxon>Bacteria</taxon>
        <taxon>Bacillati</taxon>
        <taxon>Actinomycetota</taxon>
        <taxon>Actinomycetes</taxon>
        <taxon>Micrococcales</taxon>
        <taxon>Micrococcaceae</taxon>
        <taxon>Citricoccus</taxon>
    </lineage>
</organism>
<proteinExistence type="predicted"/>
<name>A0ABY8H536_9MICC</name>
<dbReference type="PRINTS" id="PR00959">
    <property type="entry name" value="MEVGALKINASE"/>
</dbReference>
<dbReference type="Gene3D" id="3.30.230.10">
    <property type="match status" value="1"/>
</dbReference>
<comment type="pathway">
    <text evidence="1">Isoprenoid biosynthesis; isopentenyl diphosphate biosynthesis via mevalonate pathway; isopentenyl diphosphate from (R)-mevalonate: step 2/3.</text>
</comment>
<keyword evidence="4" id="KW-0547">Nucleotide-binding</keyword>